<dbReference type="Proteomes" id="UP001207468">
    <property type="component" value="Unassembled WGS sequence"/>
</dbReference>
<organism evidence="1 2">
    <name type="scientific">Russula earlei</name>
    <dbReference type="NCBI Taxonomy" id="71964"/>
    <lineage>
        <taxon>Eukaryota</taxon>
        <taxon>Fungi</taxon>
        <taxon>Dikarya</taxon>
        <taxon>Basidiomycota</taxon>
        <taxon>Agaricomycotina</taxon>
        <taxon>Agaricomycetes</taxon>
        <taxon>Russulales</taxon>
        <taxon>Russulaceae</taxon>
        <taxon>Russula</taxon>
    </lineage>
</organism>
<feature type="non-terminal residue" evidence="1">
    <location>
        <position position="1"/>
    </location>
</feature>
<gene>
    <name evidence="1" type="ORF">F5148DRAFT_1353944</name>
</gene>
<evidence type="ECO:0000313" key="1">
    <source>
        <dbReference type="EMBL" id="KAI9437898.1"/>
    </source>
</evidence>
<evidence type="ECO:0000313" key="2">
    <source>
        <dbReference type="Proteomes" id="UP001207468"/>
    </source>
</evidence>
<name>A0ACC0TSS4_9AGAM</name>
<dbReference type="EMBL" id="JAGFNK010000874">
    <property type="protein sequence ID" value="KAI9437898.1"/>
    <property type="molecule type" value="Genomic_DNA"/>
</dbReference>
<accession>A0ACC0TSS4</accession>
<comment type="caution">
    <text evidence="1">The sequence shown here is derived from an EMBL/GenBank/DDBJ whole genome shotgun (WGS) entry which is preliminary data.</text>
</comment>
<protein>
    <submittedName>
        <fullName evidence="1">Uncharacterized protein</fullName>
    </submittedName>
</protein>
<sequence length="436" mass="47839">NPSVGSVPSQTTEDKGPLPFSFPSVLRNPGLTSRHAHLVEPTESWSAPFQPKKVWRRDDNEGKRWVRRRENARFSDNPHIATPSKRDLEPSLPVLHATFPIPLPPYLPRSAALPATAPPVRDAKASNAGQFSLSVRGMRKALRRSGPSTQALVRGVEDELTRWLGRVEVVLNPDAKSGYQFPGRAVAGLEDIREVERSPQRLVWWIEDDTWARYVVHCCARYHNIVSFSKDTSTHRLTHILRPNATQPDPATLAALATPPATDGDFSSHASFDSDAPSSLSDVQSLDPGSDVLSESDFVPEPELELAPARGHRRPRLRQPMSDIASDVDADVETDSAQGDGRGGGGGGHDDLGQAITALSLTNDDDEMPSLSLRTTAYRTRSSLWDLNHRSRSGSSPSRSPARRKPRWPLGRATAGKFAKGESGIGKESFHDFLFQ</sequence>
<reference evidence="1" key="1">
    <citation type="submission" date="2021-03" db="EMBL/GenBank/DDBJ databases">
        <title>Evolutionary priming and transition to the ectomycorrhizal habit in an iconic lineage of mushroom-forming fungi: is preadaptation a requirement?</title>
        <authorList>
            <consortium name="DOE Joint Genome Institute"/>
            <person name="Looney B.P."/>
            <person name="Miyauchi S."/>
            <person name="Morin E."/>
            <person name="Drula E."/>
            <person name="Courty P.E."/>
            <person name="Chicoki N."/>
            <person name="Fauchery L."/>
            <person name="Kohler A."/>
            <person name="Kuo A."/>
            <person name="LaButti K."/>
            <person name="Pangilinan J."/>
            <person name="Lipzen A."/>
            <person name="Riley R."/>
            <person name="Andreopoulos W."/>
            <person name="He G."/>
            <person name="Johnson J."/>
            <person name="Barry K.W."/>
            <person name="Grigoriev I.V."/>
            <person name="Nagy L."/>
            <person name="Hibbett D."/>
            <person name="Henrissat B."/>
            <person name="Matheny P.B."/>
            <person name="Labbe J."/>
            <person name="Martin A.F."/>
        </authorList>
    </citation>
    <scope>NUCLEOTIDE SEQUENCE</scope>
    <source>
        <strain evidence="1">BPL698</strain>
    </source>
</reference>
<proteinExistence type="predicted"/>
<keyword evidence="2" id="KW-1185">Reference proteome</keyword>